<evidence type="ECO:0000259" key="10">
    <source>
        <dbReference type="PROSITE" id="PS50157"/>
    </source>
</evidence>
<gene>
    <name evidence="11" type="ORF">RHIMIDRAFT_109366</name>
</gene>
<evidence type="ECO:0000256" key="4">
    <source>
        <dbReference type="ARBA" id="ARBA00022833"/>
    </source>
</evidence>
<accession>A0A2G4T1Z8</accession>
<feature type="domain" description="C2H2-type" evidence="10">
    <location>
        <begin position="186"/>
        <end position="214"/>
    </location>
</feature>
<feature type="domain" description="C2H2-type" evidence="10">
    <location>
        <begin position="95"/>
        <end position="120"/>
    </location>
</feature>
<evidence type="ECO:0000256" key="1">
    <source>
        <dbReference type="ARBA" id="ARBA00004123"/>
    </source>
</evidence>
<dbReference type="AlphaFoldDB" id="A0A2G4T1Z8"/>
<keyword evidence="2" id="KW-0479">Metal-binding</keyword>
<dbReference type="PROSITE" id="PS50157">
    <property type="entry name" value="ZINC_FINGER_C2H2_2"/>
    <property type="match status" value="2"/>
</dbReference>
<reference evidence="11 12" key="1">
    <citation type="journal article" date="2016" name="Proc. Natl. Acad. Sci. U.S.A.">
        <title>Lipid metabolic changes in an early divergent fungus govern the establishment of a mutualistic symbiosis with endobacteria.</title>
        <authorList>
            <person name="Lastovetsky O.A."/>
            <person name="Gaspar M.L."/>
            <person name="Mondo S.J."/>
            <person name="LaButti K.M."/>
            <person name="Sandor L."/>
            <person name="Grigoriev I.V."/>
            <person name="Henry S.A."/>
            <person name="Pawlowska T.E."/>
        </authorList>
    </citation>
    <scope>NUCLEOTIDE SEQUENCE [LARGE SCALE GENOMIC DNA]</scope>
    <source>
        <strain evidence="11 12">ATCC 52813</strain>
    </source>
</reference>
<evidence type="ECO:0000256" key="6">
    <source>
        <dbReference type="ARBA" id="ARBA00023163"/>
    </source>
</evidence>
<evidence type="ECO:0000256" key="9">
    <source>
        <dbReference type="SAM" id="MobiDB-lite"/>
    </source>
</evidence>
<keyword evidence="6" id="KW-0804">Transcription</keyword>
<dbReference type="PANTHER" id="PTHR46179:SF13">
    <property type="entry name" value="C2H2-TYPE DOMAIN-CONTAINING PROTEIN"/>
    <property type="match status" value="1"/>
</dbReference>
<dbReference type="GO" id="GO:0005634">
    <property type="term" value="C:nucleus"/>
    <property type="evidence" value="ECO:0007669"/>
    <property type="project" value="UniProtKB-SubCell"/>
</dbReference>
<keyword evidence="12" id="KW-1185">Reference proteome</keyword>
<keyword evidence="3 8" id="KW-0863">Zinc-finger</keyword>
<dbReference type="EMBL" id="KZ303845">
    <property type="protein sequence ID" value="PHZ15050.1"/>
    <property type="molecule type" value="Genomic_DNA"/>
</dbReference>
<dbReference type="Proteomes" id="UP000242254">
    <property type="component" value="Unassembled WGS sequence"/>
</dbReference>
<dbReference type="InterPro" id="IPR013087">
    <property type="entry name" value="Znf_C2H2_type"/>
</dbReference>
<dbReference type="GO" id="GO:0006357">
    <property type="term" value="P:regulation of transcription by RNA polymerase II"/>
    <property type="evidence" value="ECO:0007669"/>
    <property type="project" value="TreeGrafter"/>
</dbReference>
<feature type="region of interest" description="Disordered" evidence="9">
    <location>
        <begin position="130"/>
        <end position="169"/>
    </location>
</feature>
<organism evidence="11 12">
    <name type="scientific">Rhizopus microsporus ATCC 52813</name>
    <dbReference type="NCBI Taxonomy" id="1340429"/>
    <lineage>
        <taxon>Eukaryota</taxon>
        <taxon>Fungi</taxon>
        <taxon>Fungi incertae sedis</taxon>
        <taxon>Mucoromycota</taxon>
        <taxon>Mucoromycotina</taxon>
        <taxon>Mucoromycetes</taxon>
        <taxon>Mucorales</taxon>
        <taxon>Mucorineae</taxon>
        <taxon>Rhizopodaceae</taxon>
        <taxon>Rhizopus</taxon>
    </lineage>
</organism>
<evidence type="ECO:0000256" key="8">
    <source>
        <dbReference type="PROSITE-ProRule" id="PRU00042"/>
    </source>
</evidence>
<dbReference type="GeneID" id="35436207"/>
<sequence>MKRRRTDLNPDSDFSQYITIDNLPLNNPKPHLSTVQSQSQHTVGRQRSTDFKGMLTALIDKIYPPLVCPSCLHVSLARSDADEHFKDNHHGEKVYECIAYNCDQAYSSKAGLRYHLQKSHQVNLNPEKGKQLVSKAGHQSTSAALPTKSKSMTTRNNNNTTTSTKRHKRELSAALQKKLDETYSATVCPSCKKSFSKKTHVINHLVEAHQGEEPYKCIIDNCKRMKNYATREGLVYHLVSYHE</sequence>
<comment type="subcellular location">
    <subcellularLocation>
        <location evidence="1">Nucleus</location>
    </subcellularLocation>
</comment>
<dbReference type="GO" id="GO:0008270">
    <property type="term" value="F:zinc ion binding"/>
    <property type="evidence" value="ECO:0007669"/>
    <property type="project" value="UniProtKB-KW"/>
</dbReference>
<keyword evidence="7" id="KW-0539">Nucleus</keyword>
<dbReference type="SMART" id="SM00355">
    <property type="entry name" value="ZnF_C2H2"/>
    <property type="match status" value="4"/>
</dbReference>
<dbReference type="InterPro" id="IPR051061">
    <property type="entry name" value="Zinc_finger_trans_reg"/>
</dbReference>
<dbReference type="RefSeq" id="XP_023468758.1">
    <property type="nucleotide sequence ID" value="XM_023605217.1"/>
</dbReference>
<dbReference type="InterPro" id="IPR036236">
    <property type="entry name" value="Znf_C2H2_sf"/>
</dbReference>
<evidence type="ECO:0000313" key="12">
    <source>
        <dbReference type="Proteomes" id="UP000242254"/>
    </source>
</evidence>
<evidence type="ECO:0000256" key="3">
    <source>
        <dbReference type="ARBA" id="ARBA00022771"/>
    </source>
</evidence>
<dbReference type="SUPFAM" id="SSF57667">
    <property type="entry name" value="beta-beta-alpha zinc fingers"/>
    <property type="match status" value="2"/>
</dbReference>
<name>A0A2G4T1Z8_RHIZD</name>
<feature type="compositionally biased region" description="Low complexity" evidence="9">
    <location>
        <begin position="147"/>
        <end position="163"/>
    </location>
</feature>
<keyword evidence="5" id="KW-0805">Transcription regulation</keyword>
<dbReference type="PANTHER" id="PTHR46179">
    <property type="entry name" value="ZINC FINGER PROTEIN"/>
    <property type="match status" value="1"/>
</dbReference>
<dbReference type="Gene3D" id="3.30.160.60">
    <property type="entry name" value="Classic Zinc Finger"/>
    <property type="match status" value="2"/>
</dbReference>
<evidence type="ECO:0000256" key="5">
    <source>
        <dbReference type="ARBA" id="ARBA00023015"/>
    </source>
</evidence>
<proteinExistence type="predicted"/>
<evidence type="ECO:0000256" key="7">
    <source>
        <dbReference type="ARBA" id="ARBA00023242"/>
    </source>
</evidence>
<evidence type="ECO:0000313" key="11">
    <source>
        <dbReference type="EMBL" id="PHZ15050.1"/>
    </source>
</evidence>
<dbReference type="PROSITE" id="PS00028">
    <property type="entry name" value="ZINC_FINGER_C2H2_1"/>
    <property type="match status" value="2"/>
</dbReference>
<evidence type="ECO:0000256" key="2">
    <source>
        <dbReference type="ARBA" id="ARBA00022723"/>
    </source>
</evidence>
<keyword evidence="4" id="KW-0862">Zinc</keyword>
<dbReference type="STRING" id="1340429.A0A2G4T1Z8"/>
<protein>
    <recommendedName>
        <fullName evidence="10">C2H2-type domain-containing protein</fullName>
    </recommendedName>
</protein>